<evidence type="ECO:0000256" key="1">
    <source>
        <dbReference type="ARBA" id="ARBA00007189"/>
    </source>
</evidence>
<comment type="caution">
    <text evidence="2">The sequence shown here is derived from an EMBL/GenBank/DDBJ whole genome shotgun (WGS) entry which is preliminary data.</text>
</comment>
<name>A0A391PM29_9FIRM</name>
<protein>
    <recommendedName>
        <fullName evidence="4">DUF2325 domain-containing protein</fullName>
    </recommendedName>
</protein>
<comment type="similarity">
    <text evidence="1">Belongs to the UPF0751 family.</text>
</comment>
<gene>
    <name evidence="2" type="ORF">KGMB01110_25680</name>
</gene>
<sequence length="92" mass="10412">MSIVIIGGHERMETQYKQICKKYKCKAKVFTKMKGNLKEQIGKPDLMILFTATASHKMVHCAVAESERNHTRIERCHSSSASALKGILEQYA</sequence>
<dbReference type="InterPro" id="IPR016772">
    <property type="entry name" value="UCP020408"/>
</dbReference>
<evidence type="ECO:0000313" key="2">
    <source>
        <dbReference type="EMBL" id="GCA68132.1"/>
    </source>
</evidence>
<keyword evidence="3" id="KW-1185">Reference proteome</keyword>
<proteinExistence type="inferred from homology"/>
<dbReference type="Pfam" id="PF10087">
    <property type="entry name" value="DUF2325"/>
    <property type="match status" value="1"/>
</dbReference>
<dbReference type="RefSeq" id="WP_117603735.1">
    <property type="nucleotide sequence ID" value="NZ_BHGK01000001.1"/>
</dbReference>
<accession>A0A391PM29</accession>
<organism evidence="2 3">
    <name type="scientific">Mediterraneibacter butyricigenes</name>
    <dbReference type="NCBI Taxonomy" id="2316025"/>
    <lineage>
        <taxon>Bacteria</taxon>
        <taxon>Bacillati</taxon>
        <taxon>Bacillota</taxon>
        <taxon>Clostridia</taxon>
        <taxon>Lachnospirales</taxon>
        <taxon>Lachnospiraceae</taxon>
        <taxon>Mediterraneibacter</taxon>
    </lineage>
</organism>
<dbReference type="AlphaFoldDB" id="A0A391PM29"/>
<evidence type="ECO:0008006" key="4">
    <source>
        <dbReference type="Google" id="ProtNLM"/>
    </source>
</evidence>
<evidence type="ECO:0000313" key="3">
    <source>
        <dbReference type="Proteomes" id="UP000265643"/>
    </source>
</evidence>
<reference evidence="3" key="1">
    <citation type="submission" date="2018-09" db="EMBL/GenBank/DDBJ databases">
        <title>Draft Genome Sequence of Mediterraneibacter sp. KCTC 15684.</title>
        <authorList>
            <person name="Kim J.S."/>
            <person name="Han K.I."/>
            <person name="Suh M.K."/>
            <person name="Lee K.C."/>
            <person name="Eom M.K."/>
            <person name="Lee J.H."/>
            <person name="Park S.H."/>
            <person name="Kang S.W."/>
            <person name="Park J.E."/>
            <person name="Oh B.S."/>
            <person name="Yu S.Y."/>
            <person name="Choi S.H."/>
            <person name="Lee D.H."/>
            <person name="Yoon H."/>
            <person name="Kim B."/>
            <person name="Yang S.J."/>
            <person name="Lee J.S."/>
        </authorList>
    </citation>
    <scope>NUCLEOTIDE SEQUENCE [LARGE SCALE GENOMIC DNA]</scope>
    <source>
        <strain evidence="3">KCTC 15684</strain>
    </source>
</reference>
<dbReference type="Proteomes" id="UP000265643">
    <property type="component" value="Unassembled WGS sequence"/>
</dbReference>
<dbReference type="EMBL" id="BHGK01000001">
    <property type="protein sequence ID" value="GCA68132.1"/>
    <property type="molecule type" value="Genomic_DNA"/>
</dbReference>